<dbReference type="SUPFAM" id="SSF55608">
    <property type="entry name" value="Homing endonucleases"/>
    <property type="match status" value="1"/>
</dbReference>
<protein>
    <recommendedName>
        <fullName evidence="1">Homing endonuclease LAGLIDADG domain-containing protein</fullName>
    </recommendedName>
</protein>
<dbReference type="PANTHER" id="PTHR36181">
    <property type="entry name" value="INTRON-ENCODED ENDONUCLEASE AI3-RELATED"/>
    <property type="match status" value="1"/>
</dbReference>
<dbReference type="EMBL" id="PCST01000016">
    <property type="protein sequence ID" value="PIP55816.1"/>
    <property type="molecule type" value="Genomic_DNA"/>
</dbReference>
<accession>A0A2H0BDV5</accession>
<gene>
    <name evidence="2" type="ORF">COX06_01285</name>
</gene>
<dbReference type="InterPro" id="IPR051289">
    <property type="entry name" value="LAGLIDADG_Endonuclease"/>
</dbReference>
<proteinExistence type="predicted"/>
<name>A0A2H0BDV5_9BACT</name>
<dbReference type="Proteomes" id="UP000229794">
    <property type="component" value="Unassembled WGS sequence"/>
</dbReference>
<dbReference type="AlphaFoldDB" id="A0A2H0BDV5"/>
<dbReference type="InterPro" id="IPR004860">
    <property type="entry name" value="LAGLIDADG_dom"/>
</dbReference>
<evidence type="ECO:0000313" key="2">
    <source>
        <dbReference type="EMBL" id="PIP55816.1"/>
    </source>
</evidence>
<feature type="domain" description="Homing endonuclease LAGLIDADG" evidence="1">
    <location>
        <begin position="12"/>
        <end position="98"/>
    </location>
</feature>
<sequence>MKNLSSEQKSYLAGFLDGDGSIYVRLKPNSTYRFGYQMVAYVAFFQSEKHREEFEKVCNLMPYGIMRIRKDGILEYTISKQEEIKEFLLYIKNYLVMKKPQAELVLEVMKLRQDIKTQKDFNVLMKKIDQFRELNYSKKRKIREPVETIC</sequence>
<dbReference type="InterPro" id="IPR027434">
    <property type="entry name" value="Homing_endonucl"/>
</dbReference>
<dbReference type="Gene3D" id="3.10.28.10">
    <property type="entry name" value="Homing endonucleases"/>
    <property type="match status" value="1"/>
</dbReference>
<evidence type="ECO:0000259" key="1">
    <source>
        <dbReference type="Pfam" id="PF00961"/>
    </source>
</evidence>
<dbReference type="GO" id="GO:0004519">
    <property type="term" value="F:endonuclease activity"/>
    <property type="evidence" value="ECO:0007669"/>
    <property type="project" value="InterPro"/>
</dbReference>
<reference evidence="2 3" key="1">
    <citation type="submission" date="2017-09" db="EMBL/GenBank/DDBJ databases">
        <title>Depth-based differentiation of microbial function through sediment-hosted aquifers and enrichment of novel symbionts in the deep terrestrial subsurface.</title>
        <authorList>
            <person name="Probst A.J."/>
            <person name="Ladd B."/>
            <person name="Jarett J.K."/>
            <person name="Geller-Mcgrath D.E."/>
            <person name="Sieber C.M."/>
            <person name="Emerson J.B."/>
            <person name="Anantharaman K."/>
            <person name="Thomas B.C."/>
            <person name="Malmstrom R."/>
            <person name="Stieglmeier M."/>
            <person name="Klingl A."/>
            <person name="Woyke T."/>
            <person name="Ryan C.M."/>
            <person name="Banfield J.F."/>
        </authorList>
    </citation>
    <scope>NUCLEOTIDE SEQUENCE [LARGE SCALE GENOMIC DNA]</scope>
    <source>
        <strain evidence="2">CG22_combo_CG10-13_8_21_14_all_42_17</strain>
    </source>
</reference>
<dbReference type="PANTHER" id="PTHR36181:SF4">
    <property type="entry name" value="LAGLIDADG ENDONUCLEASE"/>
    <property type="match status" value="1"/>
</dbReference>
<organism evidence="2 3">
    <name type="scientific">Candidatus Zambryskibacteria bacterium CG22_combo_CG10-13_8_21_14_all_42_17</name>
    <dbReference type="NCBI Taxonomy" id="1975118"/>
    <lineage>
        <taxon>Bacteria</taxon>
        <taxon>Candidatus Zambryskiibacteriota</taxon>
    </lineage>
</organism>
<comment type="caution">
    <text evidence="2">The sequence shown here is derived from an EMBL/GenBank/DDBJ whole genome shotgun (WGS) entry which is preliminary data.</text>
</comment>
<evidence type="ECO:0000313" key="3">
    <source>
        <dbReference type="Proteomes" id="UP000229794"/>
    </source>
</evidence>
<dbReference type="Pfam" id="PF00961">
    <property type="entry name" value="LAGLIDADG_1"/>
    <property type="match status" value="1"/>
</dbReference>